<keyword evidence="13" id="KW-1185">Reference proteome</keyword>
<gene>
    <name evidence="12" type="ORF">SMC7_04095</name>
</gene>
<accession>A0A398CXY1</accession>
<dbReference type="Pfam" id="PF05697">
    <property type="entry name" value="Trigger_N"/>
    <property type="match status" value="1"/>
</dbReference>
<keyword evidence="7" id="KW-0143">Chaperone</keyword>
<dbReference type="EC" id="5.2.1.8" evidence="4"/>
<comment type="similarity">
    <text evidence="3">Belongs to the FKBP-type PPIase family. Tig subfamily.</text>
</comment>
<dbReference type="SUPFAM" id="SSF109998">
    <property type="entry name" value="Triger factor/SurA peptide-binding domain-like"/>
    <property type="match status" value="1"/>
</dbReference>
<evidence type="ECO:0000256" key="4">
    <source>
        <dbReference type="ARBA" id="ARBA00013194"/>
    </source>
</evidence>
<dbReference type="EMBL" id="QXIS01000024">
    <property type="protein sequence ID" value="RIE06099.1"/>
    <property type="molecule type" value="Genomic_DNA"/>
</dbReference>
<dbReference type="Gene3D" id="3.10.50.40">
    <property type="match status" value="1"/>
</dbReference>
<keyword evidence="8" id="KW-0413">Isomerase</keyword>
<dbReference type="GO" id="GO:0006457">
    <property type="term" value="P:protein folding"/>
    <property type="evidence" value="ECO:0007669"/>
    <property type="project" value="InterPro"/>
</dbReference>
<dbReference type="GO" id="GO:0015031">
    <property type="term" value="P:protein transport"/>
    <property type="evidence" value="ECO:0007669"/>
    <property type="project" value="InterPro"/>
</dbReference>
<evidence type="ECO:0000259" key="11">
    <source>
        <dbReference type="Pfam" id="PF05698"/>
    </source>
</evidence>
<evidence type="ECO:0000313" key="13">
    <source>
        <dbReference type="Proteomes" id="UP000266328"/>
    </source>
</evidence>
<dbReference type="GO" id="GO:0003755">
    <property type="term" value="F:peptidyl-prolyl cis-trans isomerase activity"/>
    <property type="evidence" value="ECO:0007669"/>
    <property type="project" value="UniProtKB-KW"/>
</dbReference>
<evidence type="ECO:0000256" key="1">
    <source>
        <dbReference type="ARBA" id="ARBA00000971"/>
    </source>
</evidence>
<dbReference type="Proteomes" id="UP000266328">
    <property type="component" value="Unassembled WGS sequence"/>
</dbReference>
<evidence type="ECO:0000256" key="6">
    <source>
        <dbReference type="ARBA" id="ARBA00023110"/>
    </source>
</evidence>
<dbReference type="SUPFAM" id="SSF102735">
    <property type="entry name" value="Trigger factor ribosome-binding domain"/>
    <property type="match status" value="1"/>
</dbReference>
<evidence type="ECO:0000256" key="3">
    <source>
        <dbReference type="ARBA" id="ARBA00005464"/>
    </source>
</evidence>
<name>A0A398CXY1_9BACT</name>
<reference evidence="12 13" key="1">
    <citation type="submission" date="2018-09" db="EMBL/GenBank/DDBJ databases">
        <title>Discovery and Ecogenomic Context for Candidatus Cryosericales, a Global Caldiserica Order Active in Thawing Permafrost.</title>
        <authorList>
            <person name="Martinez M.A."/>
            <person name="Woodcroft B.J."/>
            <person name="Ignacio Espinoza J.C."/>
            <person name="Zayed A."/>
            <person name="Singleton C.M."/>
            <person name="Boyd J."/>
            <person name="Li Y.-F."/>
            <person name="Purvine S."/>
            <person name="Maughan H."/>
            <person name="Hodgkins S.B."/>
            <person name="Anderson D."/>
            <person name="Sederholm M."/>
            <person name="Temperton B."/>
            <person name="Saleska S.R."/>
            <person name="Tyson G.W."/>
            <person name="Rich V.I."/>
        </authorList>
    </citation>
    <scope>NUCLEOTIDE SEQUENCE [LARGE SCALE GENOMIC DNA]</scope>
    <source>
        <strain evidence="12 13">SMC7</strain>
    </source>
</reference>
<dbReference type="GO" id="GO:0005737">
    <property type="term" value="C:cytoplasm"/>
    <property type="evidence" value="ECO:0007669"/>
    <property type="project" value="UniProtKB-SubCell"/>
</dbReference>
<evidence type="ECO:0000256" key="7">
    <source>
        <dbReference type="ARBA" id="ARBA00023186"/>
    </source>
</evidence>
<dbReference type="OrthoDB" id="9767721at2"/>
<proteinExistence type="inferred from homology"/>
<dbReference type="PIRSF" id="PIRSF003095">
    <property type="entry name" value="Trigger_factor"/>
    <property type="match status" value="1"/>
</dbReference>
<dbReference type="Gene3D" id="1.10.3120.10">
    <property type="entry name" value="Trigger factor, C-terminal domain"/>
    <property type="match status" value="1"/>
</dbReference>
<dbReference type="Pfam" id="PF05698">
    <property type="entry name" value="Trigger_C"/>
    <property type="match status" value="1"/>
</dbReference>
<comment type="caution">
    <text evidence="12">The sequence shown here is derived from an EMBL/GenBank/DDBJ whole genome shotgun (WGS) entry which is preliminary data.</text>
</comment>
<evidence type="ECO:0000313" key="12">
    <source>
        <dbReference type="EMBL" id="RIE06099.1"/>
    </source>
</evidence>
<evidence type="ECO:0000256" key="8">
    <source>
        <dbReference type="ARBA" id="ARBA00023235"/>
    </source>
</evidence>
<dbReference type="InterPro" id="IPR027304">
    <property type="entry name" value="Trigger_fact/SurA_dom_sf"/>
</dbReference>
<dbReference type="InterPro" id="IPR037041">
    <property type="entry name" value="Trigger_fac_C_sf"/>
</dbReference>
<dbReference type="AlphaFoldDB" id="A0A398CXY1"/>
<comment type="subcellular location">
    <subcellularLocation>
        <location evidence="2">Cytoplasm</location>
    </subcellularLocation>
</comment>
<evidence type="ECO:0000256" key="9">
    <source>
        <dbReference type="ARBA" id="ARBA00029986"/>
    </source>
</evidence>
<evidence type="ECO:0000256" key="5">
    <source>
        <dbReference type="ARBA" id="ARBA00016902"/>
    </source>
</evidence>
<dbReference type="InterPro" id="IPR005215">
    <property type="entry name" value="Trig_fac"/>
</dbReference>
<comment type="catalytic activity">
    <reaction evidence="1">
        <text>[protein]-peptidylproline (omega=180) = [protein]-peptidylproline (omega=0)</text>
        <dbReference type="Rhea" id="RHEA:16237"/>
        <dbReference type="Rhea" id="RHEA-COMP:10747"/>
        <dbReference type="Rhea" id="RHEA-COMP:10748"/>
        <dbReference type="ChEBI" id="CHEBI:83833"/>
        <dbReference type="ChEBI" id="CHEBI:83834"/>
        <dbReference type="EC" id="5.2.1.8"/>
    </reaction>
</comment>
<dbReference type="InterPro" id="IPR008880">
    <property type="entry name" value="Trigger_fac_C"/>
</dbReference>
<sequence length="426" mass="46850">MEETVEYTTTNKIGNSTVLSATFSADEVSAMRREATLAMAGKLRIPGFRPGKAPLSIVAKYVSDEELKDDVLQKAASQTYVAFLKEHKETDALIFEPELVDSVLEDDAAKGLKVDVRVFEMPKADHNLWSSVEVEDVPTDTAKAVERRIRALVDAVTETSPKDGPAAHGDSVTVTVATEKSQNPYHTEFTVGEGEVGKAYEPFLTGMNVGESKHFSVQMQESALEGDITLDGVAEKHIPEVNDEFARTVGAFDSLVELRKTLEEDEQHKADDARKDTIFGRAIETAAEKLGIDFPGYVRRDATQERLGEIKDSLARNGLSLNEYLKYNNISAEQLTKDVEADAVKLLQRDLLMEATERACSIVAGDVDIEAYVELHKGELGKAGIDTTTENGRKTIRNVIVWENTRSLIAGAVQLKELSETKQEAQ</sequence>
<dbReference type="Gene3D" id="3.30.70.1050">
    <property type="entry name" value="Trigger factor ribosome-binding domain"/>
    <property type="match status" value="1"/>
</dbReference>
<evidence type="ECO:0000256" key="2">
    <source>
        <dbReference type="ARBA" id="ARBA00004496"/>
    </source>
</evidence>
<keyword evidence="6" id="KW-0697">Rotamase</keyword>
<dbReference type="InterPro" id="IPR008881">
    <property type="entry name" value="Trigger_fac_ribosome-bd_bac"/>
</dbReference>
<organism evidence="12 13">
    <name type="scientific">Candidatus Cryosericum terrychapinii</name>
    <dbReference type="NCBI Taxonomy" id="2290919"/>
    <lineage>
        <taxon>Bacteria</taxon>
        <taxon>Pseudomonadati</taxon>
        <taxon>Caldisericota/Cryosericota group</taxon>
        <taxon>Candidatus Cryosericota</taxon>
        <taxon>Candidatus Cryosericia</taxon>
        <taxon>Candidatus Cryosericales</taxon>
        <taxon>Candidatus Cryosericaceae</taxon>
        <taxon>Candidatus Cryosericum</taxon>
    </lineage>
</organism>
<protein>
    <recommendedName>
        <fullName evidence="5">Trigger factor</fullName>
        <ecNumber evidence="4">5.2.1.8</ecNumber>
    </recommendedName>
    <alternativeName>
        <fullName evidence="9">PPIase</fullName>
    </alternativeName>
</protein>
<feature type="domain" description="Trigger factor ribosome-binding bacterial" evidence="10">
    <location>
        <begin position="8"/>
        <end position="150"/>
    </location>
</feature>
<evidence type="ECO:0000259" key="10">
    <source>
        <dbReference type="Pfam" id="PF05697"/>
    </source>
</evidence>
<dbReference type="InterPro" id="IPR046357">
    <property type="entry name" value="PPIase_dom_sf"/>
</dbReference>
<dbReference type="InterPro" id="IPR036611">
    <property type="entry name" value="Trigger_fac_ribosome-bd_sf"/>
</dbReference>
<feature type="domain" description="Trigger factor C-terminal" evidence="11">
    <location>
        <begin position="255"/>
        <end position="374"/>
    </location>
</feature>